<organism evidence="7 8">
    <name type="scientific">Ketobacter alkanivorans</name>
    <dbReference type="NCBI Taxonomy" id="1917421"/>
    <lineage>
        <taxon>Bacteria</taxon>
        <taxon>Pseudomonadati</taxon>
        <taxon>Pseudomonadota</taxon>
        <taxon>Gammaproteobacteria</taxon>
        <taxon>Pseudomonadales</taxon>
        <taxon>Ketobacteraceae</taxon>
        <taxon>Ketobacter</taxon>
    </lineage>
</organism>
<evidence type="ECO:0000313" key="8">
    <source>
        <dbReference type="Proteomes" id="UP000235116"/>
    </source>
</evidence>
<evidence type="ECO:0000259" key="6">
    <source>
        <dbReference type="Pfam" id="PF07992"/>
    </source>
</evidence>
<dbReference type="PANTHER" id="PTHR42913">
    <property type="entry name" value="APOPTOSIS-INDUCING FACTOR 1"/>
    <property type="match status" value="1"/>
</dbReference>
<dbReference type="AlphaFoldDB" id="A0A2K9LI91"/>
<gene>
    <name evidence="7" type="ORF">Kalk_05960</name>
</gene>
<dbReference type="InterPro" id="IPR023753">
    <property type="entry name" value="FAD/NAD-binding_dom"/>
</dbReference>
<proteinExistence type="inferred from homology"/>
<dbReference type="GO" id="GO:0019646">
    <property type="term" value="P:aerobic electron transport chain"/>
    <property type="evidence" value="ECO:0007669"/>
    <property type="project" value="TreeGrafter"/>
</dbReference>
<comment type="similarity">
    <text evidence="2">Belongs to the NADH dehydrogenase family.</text>
</comment>
<dbReference type="SUPFAM" id="SSF51905">
    <property type="entry name" value="FAD/NAD(P)-binding domain"/>
    <property type="match status" value="1"/>
</dbReference>
<evidence type="ECO:0000256" key="2">
    <source>
        <dbReference type="ARBA" id="ARBA00005272"/>
    </source>
</evidence>
<evidence type="ECO:0000313" key="7">
    <source>
        <dbReference type="EMBL" id="AUM11992.1"/>
    </source>
</evidence>
<dbReference type="PRINTS" id="PR00469">
    <property type="entry name" value="PNDRDTASEII"/>
</dbReference>
<evidence type="ECO:0000256" key="1">
    <source>
        <dbReference type="ARBA" id="ARBA00001974"/>
    </source>
</evidence>
<keyword evidence="4" id="KW-0274">FAD</keyword>
<sequence length="426" mass="47118">MDGHLCATMCRCQRSKNMFGKHIKPKIVIVGGGFAGLNAAQQLKSSRYDVSVIDPSPHIEWLPNIHEIISGEKKGDELRLSRNILVRRLGHRFLMNRAMEMTSSTVLLDNGMKVPFDVCIVATGSVNNTFGVEGADQFALPMKSVDQCQVIARKLHRASLSHRTTRVTVVGGGIEGVEAFGEVMRAYRNRPQFEFNVVESSDHLMPNAPGHLDGKIRSHTEGFRVNYHLGKKVESVDHEGICFMDGGAIESDITIWSTGAAPNSFLQRSYLTQDANEWASVNQYFQSEARENVFIIGDAASPEGRPLAKQAFHAIDMGKAAAQNVERLLANKALRQFQPSHKPQVVTFGDMDTFMLFRDFAVSSSVLGAAKEAVYTLGLLQMAPPKTAKDLVHSLDLLQRSARRVYLPTLNPLNLINKLPKSKVFS</sequence>
<protein>
    <recommendedName>
        <fullName evidence="6">FAD/NAD(P)-binding domain-containing protein</fullName>
    </recommendedName>
</protein>
<feature type="domain" description="FAD/NAD(P)-binding" evidence="6">
    <location>
        <begin position="26"/>
        <end position="317"/>
    </location>
</feature>
<evidence type="ECO:0000256" key="5">
    <source>
        <dbReference type="ARBA" id="ARBA00023002"/>
    </source>
</evidence>
<dbReference type="GO" id="GO:0003955">
    <property type="term" value="F:NAD(P)H dehydrogenase (quinone) activity"/>
    <property type="evidence" value="ECO:0007669"/>
    <property type="project" value="TreeGrafter"/>
</dbReference>
<dbReference type="InterPro" id="IPR051169">
    <property type="entry name" value="NADH-Q_oxidoreductase"/>
</dbReference>
<keyword evidence="3" id="KW-0285">Flavoprotein</keyword>
<dbReference type="Gene3D" id="3.50.50.100">
    <property type="match status" value="1"/>
</dbReference>
<accession>A0A2K9LI91</accession>
<name>A0A2K9LI91_9GAMM</name>
<evidence type="ECO:0000256" key="4">
    <source>
        <dbReference type="ARBA" id="ARBA00022827"/>
    </source>
</evidence>
<dbReference type="PRINTS" id="PR00368">
    <property type="entry name" value="FADPNR"/>
</dbReference>
<dbReference type="PANTHER" id="PTHR42913:SF3">
    <property type="entry name" value="64 KDA MITOCHONDRIAL NADH DEHYDROGENASE (EUROFUNG)"/>
    <property type="match status" value="1"/>
</dbReference>
<dbReference type="Proteomes" id="UP000235116">
    <property type="component" value="Chromosome"/>
</dbReference>
<dbReference type="Pfam" id="PF07992">
    <property type="entry name" value="Pyr_redox_2"/>
    <property type="match status" value="1"/>
</dbReference>
<reference evidence="8" key="1">
    <citation type="submission" date="2017-08" db="EMBL/GenBank/DDBJ databases">
        <title>Direct submision.</title>
        <authorList>
            <person name="Kim S.-J."/>
            <person name="Rhee S.-K."/>
        </authorList>
    </citation>
    <scope>NUCLEOTIDE SEQUENCE [LARGE SCALE GENOMIC DNA]</scope>
    <source>
        <strain evidence="8">GI5</strain>
    </source>
</reference>
<dbReference type="KEGG" id="kak:Kalk_05960"/>
<keyword evidence="8" id="KW-1185">Reference proteome</keyword>
<dbReference type="InterPro" id="IPR036188">
    <property type="entry name" value="FAD/NAD-bd_sf"/>
</dbReference>
<keyword evidence="5" id="KW-0560">Oxidoreductase</keyword>
<evidence type="ECO:0000256" key="3">
    <source>
        <dbReference type="ARBA" id="ARBA00022630"/>
    </source>
</evidence>
<comment type="cofactor">
    <cofactor evidence="1">
        <name>FAD</name>
        <dbReference type="ChEBI" id="CHEBI:57692"/>
    </cofactor>
</comment>
<dbReference type="EMBL" id="CP022684">
    <property type="protein sequence ID" value="AUM11992.1"/>
    <property type="molecule type" value="Genomic_DNA"/>
</dbReference>